<dbReference type="SMART" id="SM00607">
    <property type="entry name" value="FTP"/>
    <property type="match status" value="1"/>
</dbReference>
<dbReference type="InterPro" id="IPR006585">
    <property type="entry name" value="FTP1"/>
</dbReference>
<dbReference type="Pfam" id="PF00754">
    <property type="entry name" value="F5_F8_type_C"/>
    <property type="match status" value="1"/>
</dbReference>
<dbReference type="EC" id="3.2.1.51" evidence="2"/>
<keyword evidence="5 12" id="KW-0378">Hydrolase</keyword>
<dbReference type="AlphaFoldDB" id="A0A8J7GEJ7"/>
<feature type="signal peptide" evidence="10">
    <location>
        <begin position="1"/>
        <end position="23"/>
    </location>
</feature>
<dbReference type="GO" id="GO:0046872">
    <property type="term" value="F:metal ion binding"/>
    <property type="evidence" value="ECO:0007669"/>
    <property type="project" value="UniProtKB-KW"/>
</dbReference>
<dbReference type="PANTHER" id="PTHR10030">
    <property type="entry name" value="ALPHA-L-FUCOSIDASE"/>
    <property type="match status" value="1"/>
</dbReference>
<keyword evidence="8 12" id="KW-0326">Glycosidase</keyword>
<dbReference type="InterPro" id="IPR000772">
    <property type="entry name" value="Ricin_B_lectin"/>
</dbReference>
<keyword evidence="7" id="KW-1015">Disulfide bond</keyword>
<dbReference type="Gene3D" id="2.60.120.260">
    <property type="entry name" value="Galactose-binding domain-like"/>
    <property type="match status" value="2"/>
</dbReference>
<evidence type="ECO:0000256" key="4">
    <source>
        <dbReference type="ARBA" id="ARBA00022729"/>
    </source>
</evidence>
<dbReference type="PANTHER" id="PTHR10030:SF37">
    <property type="entry name" value="ALPHA-L-FUCOSIDASE-RELATED"/>
    <property type="match status" value="1"/>
</dbReference>
<evidence type="ECO:0000256" key="7">
    <source>
        <dbReference type="ARBA" id="ARBA00023157"/>
    </source>
</evidence>
<dbReference type="Gene3D" id="2.80.10.50">
    <property type="match status" value="2"/>
</dbReference>
<feature type="domain" description="F5/8 type C" evidence="11">
    <location>
        <begin position="515"/>
        <end position="675"/>
    </location>
</feature>
<reference evidence="12" key="1">
    <citation type="submission" date="2020-11" db="EMBL/GenBank/DDBJ databases">
        <title>Sequencing the genomes of 1000 actinobacteria strains.</title>
        <authorList>
            <person name="Klenk H.-P."/>
        </authorList>
    </citation>
    <scope>NUCLEOTIDE SEQUENCE</scope>
    <source>
        <strain evidence="12">DSM 45356</strain>
    </source>
</reference>
<dbReference type="Pfam" id="PF14200">
    <property type="entry name" value="RicinB_lectin_2"/>
    <property type="match status" value="1"/>
</dbReference>
<dbReference type="InterPro" id="IPR057739">
    <property type="entry name" value="Glyco_hydro_29_N"/>
</dbReference>
<dbReference type="InterPro" id="IPR000421">
    <property type="entry name" value="FA58C"/>
</dbReference>
<comment type="caution">
    <text evidence="12">The sequence shown here is derived from an EMBL/GenBank/DDBJ whole genome shotgun (WGS) entry which is preliminary data.</text>
</comment>
<dbReference type="InterPro" id="IPR017853">
    <property type="entry name" value="GH"/>
</dbReference>
<dbReference type="GO" id="GO:0004560">
    <property type="term" value="F:alpha-L-fucosidase activity"/>
    <property type="evidence" value="ECO:0007669"/>
    <property type="project" value="UniProtKB-EC"/>
</dbReference>
<dbReference type="SUPFAM" id="SSF49785">
    <property type="entry name" value="Galactose-binding domain-like"/>
    <property type="match status" value="2"/>
</dbReference>
<evidence type="ECO:0000313" key="12">
    <source>
        <dbReference type="EMBL" id="MBG6136355.1"/>
    </source>
</evidence>
<dbReference type="GO" id="GO:0016139">
    <property type="term" value="P:glycoside catabolic process"/>
    <property type="evidence" value="ECO:0007669"/>
    <property type="project" value="TreeGrafter"/>
</dbReference>
<evidence type="ECO:0000256" key="5">
    <source>
        <dbReference type="ARBA" id="ARBA00022801"/>
    </source>
</evidence>
<dbReference type="SUPFAM" id="SSF51445">
    <property type="entry name" value="(Trans)glycosidases"/>
    <property type="match status" value="1"/>
</dbReference>
<evidence type="ECO:0000256" key="9">
    <source>
        <dbReference type="SAM" id="MobiDB-lite"/>
    </source>
</evidence>
<dbReference type="Pfam" id="PF01120">
    <property type="entry name" value="Alpha_L_fucos"/>
    <property type="match status" value="1"/>
</dbReference>
<feature type="region of interest" description="Disordered" evidence="9">
    <location>
        <begin position="407"/>
        <end position="427"/>
    </location>
</feature>
<sequence>MKRRFLAVAACALAVAVAVPANAAVAPAAVIATPSSDTLAQRIEKAANVVPSPAQLAWQKREQTAFIHFGPNTFNGVEWGDGDEDPNVVNPTALDTDQWASTLKTAGFQQVTFTAKHHDGFLMYPSKYSNHTIRESSWRNGTGDIVREFADSARKYGLKIGFYLSPADLHEALAGGRYGNASASTAVTIPEVGLDGTRPSGPATFDVVADDYNRFFMNTLYELLTQYGQVDEVWFDGANPTNATQTYDYADWVRIVRTLQPGAVMFGGTDLRWVGNEDGVARESEYSALPFQGSAAGAADRPTSPVGGEYPDDLGSDSKLGAADFLKWAPAECDARIQPGWFWKAGNGPKTLNQLKDLYHTSIGRNCVLLLNTAPDNTGRLPADVVTRLGEFGDWIRSYYGTDAARTGTATSTDGGTAANATDGGYDTAWSPTTTTGTLTVDLGSPTTVGEFGVQENIAAGQRVTSFAVDTWNGTAWVQATTATTVGYRRLLKLANPITTSKVRLRILAARAVPAISSFSAYAGDQVTNLAYGRPATQSTTAWGGDAGRAVDGNTNGSWGAGSITHTSDPATEANPWWQVDLGSSRPLGTVNIFNRTDCCSNRLTDYWVFASDTPFTTSKTPTQQAATAGVWSVHQTTQAGAPTTIPVGRSARYLMVQQSGSQILSLAEFEAYEPTALTNGVYTVTSVGSAKNLDNPGGTTTGTQLVQWTQHSGTNQQWRFTGNADGTYTITNVASGLCVDVYGGSTSAGAAVIQWTCTNGANQRWRVTDGTITAAHSSKVLTIAGNNNLDAATQATDTGTNLQRWALTRVGA</sequence>
<dbReference type="GO" id="GO:0006004">
    <property type="term" value="P:fucose metabolic process"/>
    <property type="evidence" value="ECO:0007669"/>
    <property type="project" value="TreeGrafter"/>
</dbReference>
<evidence type="ECO:0000313" key="13">
    <source>
        <dbReference type="Proteomes" id="UP000622552"/>
    </source>
</evidence>
<evidence type="ECO:0000259" key="11">
    <source>
        <dbReference type="PROSITE" id="PS50022"/>
    </source>
</evidence>
<dbReference type="Proteomes" id="UP000622552">
    <property type="component" value="Unassembled WGS sequence"/>
</dbReference>
<keyword evidence="4 10" id="KW-0732">Signal</keyword>
<dbReference type="InterPro" id="IPR008979">
    <property type="entry name" value="Galactose-bd-like_sf"/>
</dbReference>
<dbReference type="InterPro" id="IPR035992">
    <property type="entry name" value="Ricin_B-like_lectins"/>
</dbReference>
<dbReference type="PROSITE" id="PS50231">
    <property type="entry name" value="RICIN_B_LECTIN"/>
    <property type="match status" value="1"/>
</dbReference>
<gene>
    <name evidence="12" type="ORF">IW245_002549</name>
</gene>
<evidence type="ECO:0000256" key="8">
    <source>
        <dbReference type="ARBA" id="ARBA00023295"/>
    </source>
</evidence>
<keyword evidence="13" id="KW-1185">Reference proteome</keyword>
<evidence type="ECO:0000256" key="6">
    <source>
        <dbReference type="ARBA" id="ARBA00022837"/>
    </source>
</evidence>
<dbReference type="SUPFAM" id="SSF50370">
    <property type="entry name" value="Ricin B-like lectins"/>
    <property type="match status" value="1"/>
</dbReference>
<keyword evidence="6" id="KW-0106">Calcium</keyword>
<feature type="region of interest" description="Disordered" evidence="9">
    <location>
        <begin position="293"/>
        <end position="313"/>
    </location>
</feature>
<dbReference type="RefSeq" id="WP_197003344.1">
    <property type="nucleotide sequence ID" value="NZ_JADOUF010000001.1"/>
</dbReference>
<dbReference type="PROSITE" id="PS50022">
    <property type="entry name" value="FA58C_3"/>
    <property type="match status" value="1"/>
</dbReference>
<evidence type="ECO:0000256" key="3">
    <source>
        <dbReference type="ARBA" id="ARBA00022723"/>
    </source>
</evidence>
<dbReference type="CDD" id="cd00161">
    <property type="entry name" value="beta-trefoil_Ricin-like"/>
    <property type="match status" value="1"/>
</dbReference>
<keyword evidence="3" id="KW-0479">Metal-binding</keyword>
<evidence type="ECO:0000256" key="1">
    <source>
        <dbReference type="ARBA" id="ARBA00007951"/>
    </source>
</evidence>
<accession>A0A8J7GEJ7</accession>
<proteinExistence type="inferred from homology"/>
<dbReference type="SMART" id="SM00812">
    <property type="entry name" value="Alpha_L_fucos"/>
    <property type="match status" value="1"/>
</dbReference>
<name>A0A8J7GEJ7_9ACTN</name>
<organism evidence="12 13">
    <name type="scientific">Longispora fulva</name>
    <dbReference type="NCBI Taxonomy" id="619741"/>
    <lineage>
        <taxon>Bacteria</taxon>
        <taxon>Bacillati</taxon>
        <taxon>Actinomycetota</taxon>
        <taxon>Actinomycetes</taxon>
        <taxon>Micromonosporales</taxon>
        <taxon>Micromonosporaceae</taxon>
        <taxon>Longispora</taxon>
    </lineage>
</organism>
<comment type="similarity">
    <text evidence="1">Belongs to the glycosyl hydrolase 29 family.</text>
</comment>
<evidence type="ECO:0000256" key="10">
    <source>
        <dbReference type="SAM" id="SignalP"/>
    </source>
</evidence>
<dbReference type="EMBL" id="JADOUF010000001">
    <property type="protein sequence ID" value="MBG6136355.1"/>
    <property type="molecule type" value="Genomic_DNA"/>
</dbReference>
<dbReference type="GO" id="GO:0005764">
    <property type="term" value="C:lysosome"/>
    <property type="evidence" value="ECO:0007669"/>
    <property type="project" value="TreeGrafter"/>
</dbReference>
<dbReference type="SMART" id="SM00458">
    <property type="entry name" value="RICIN"/>
    <property type="match status" value="1"/>
</dbReference>
<protein>
    <recommendedName>
        <fullName evidence="2">alpha-L-fucosidase</fullName>
        <ecNumber evidence="2">3.2.1.51</ecNumber>
    </recommendedName>
</protein>
<dbReference type="InterPro" id="IPR000933">
    <property type="entry name" value="Glyco_hydro_29"/>
</dbReference>
<feature type="chain" id="PRO_5035183590" description="alpha-L-fucosidase" evidence="10">
    <location>
        <begin position="24"/>
        <end position="813"/>
    </location>
</feature>
<dbReference type="Pfam" id="PF22633">
    <property type="entry name" value="F5_F8_type_C_2"/>
    <property type="match status" value="1"/>
</dbReference>
<evidence type="ECO:0000256" key="2">
    <source>
        <dbReference type="ARBA" id="ARBA00012662"/>
    </source>
</evidence>
<dbReference type="Gene3D" id="3.20.20.80">
    <property type="entry name" value="Glycosidases"/>
    <property type="match status" value="1"/>
</dbReference>